<evidence type="ECO:0000313" key="5">
    <source>
        <dbReference type="Proteomes" id="UP000053477"/>
    </source>
</evidence>
<gene>
    <name evidence="4" type="ORF">SCHPADRAFT_936276</name>
</gene>
<keyword evidence="2" id="KW-1133">Transmembrane helix</keyword>
<feature type="region of interest" description="Disordered" evidence="1">
    <location>
        <begin position="176"/>
        <end position="202"/>
    </location>
</feature>
<dbReference type="Proteomes" id="UP000053477">
    <property type="component" value="Unassembled WGS sequence"/>
</dbReference>
<dbReference type="STRING" id="27342.A0A0H2S287"/>
<feature type="chain" id="PRO_5005202150" description="Mid2 domain-containing protein" evidence="3">
    <location>
        <begin position="26"/>
        <end position="287"/>
    </location>
</feature>
<evidence type="ECO:0000256" key="2">
    <source>
        <dbReference type="SAM" id="Phobius"/>
    </source>
</evidence>
<dbReference type="EMBL" id="KQ085895">
    <property type="protein sequence ID" value="KLO18415.1"/>
    <property type="molecule type" value="Genomic_DNA"/>
</dbReference>
<evidence type="ECO:0000256" key="3">
    <source>
        <dbReference type="SAM" id="SignalP"/>
    </source>
</evidence>
<feature type="region of interest" description="Disordered" evidence="1">
    <location>
        <begin position="99"/>
        <end position="151"/>
    </location>
</feature>
<dbReference type="AlphaFoldDB" id="A0A0H2S287"/>
<sequence length="287" mass="28608">MFSPSRLSSHFFLLFLLLVSVSVNGAPAGSQRVVREVVKRQAYTGPQTVQQVTTSQTPQGTVVTTCEVTLTPTKDANGNDQVLEVKQCTVALVGSSAASTDTSSATSTSVSATTTDSTSTTSTDSTSATSTSSSSDSTTTSSASSSSSASAAISTNPVTSVSISSSASSATSTASAASSSSSASAAEDASSSGSASSTSVTTAGAASSGTAAAENSSASATPFAIPGKKLQVLPIGLGVFAGISVIALIVVALVTYERTKYRRAFRKNRLREQAAPMGYGGMAQRDP</sequence>
<reference evidence="4 5" key="1">
    <citation type="submission" date="2015-04" db="EMBL/GenBank/DDBJ databases">
        <title>Complete genome sequence of Schizopora paradoxa KUC8140, a cosmopolitan wood degrader in East Asia.</title>
        <authorList>
            <consortium name="DOE Joint Genome Institute"/>
            <person name="Min B."/>
            <person name="Park H."/>
            <person name="Jang Y."/>
            <person name="Kim J.-J."/>
            <person name="Kim K.H."/>
            <person name="Pangilinan J."/>
            <person name="Lipzen A."/>
            <person name="Riley R."/>
            <person name="Grigoriev I.V."/>
            <person name="Spatafora J.W."/>
            <person name="Choi I.-G."/>
        </authorList>
    </citation>
    <scope>NUCLEOTIDE SEQUENCE [LARGE SCALE GENOMIC DNA]</scope>
    <source>
        <strain evidence="4 5">KUC8140</strain>
    </source>
</reference>
<name>A0A0H2S287_9AGAM</name>
<feature type="transmembrane region" description="Helical" evidence="2">
    <location>
        <begin position="232"/>
        <end position="256"/>
    </location>
</feature>
<organism evidence="4 5">
    <name type="scientific">Schizopora paradoxa</name>
    <dbReference type="NCBI Taxonomy" id="27342"/>
    <lineage>
        <taxon>Eukaryota</taxon>
        <taxon>Fungi</taxon>
        <taxon>Dikarya</taxon>
        <taxon>Basidiomycota</taxon>
        <taxon>Agaricomycotina</taxon>
        <taxon>Agaricomycetes</taxon>
        <taxon>Hymenochaetales</taxon>
        <taxon>Schizoporaceae</taxon>
        <taxon>Schizopora</taxon>
    </lineage>
</organism>
<evidence type="ECO:0008006" key="6">
    <source>
        <dbReference type="Google" id="ProtNLM"/>
    </source>
</evidence>
<feature type="signal peptide" evidence="3">
    <location>
        <begin position="1"/>
        <end position="25"/>
    </location>
</feature>
<keyword evidence="2" id="KW-0812">Transmembrane</keyword>
<keyword evidence="3" id="KW-0732">Signal</keyword>
<evidence type="ECO:0000256" key="1">
    <source>
        <dbReference type="SAM" id="MobiDB-lite"/>
    </source>
</evidence>
<accession>A0A0H2S287</accession>
<dbReference type="OrthoDB" id="2596908at2759"/>
<keyword evidence="5" id="KW-1185">Reference proteome</keyword>
<protein>
    <recommendedName>
        <fullName evidence="6">Mid2 domain-containing protein</fullName>
    </recommendedName>
</protein>
<keyword evidence="2" id="KW-0472">Membrane</keyword>
<proteinExistence type="predicted"/>
<dbReference type="InParanoid" id="A0A0H2S287"/>
<evidence type="ECO:0000313" key="4">
    <source>
        <dbReference type="EMBL" id="KLO18415.1"/>
    </source>
</evidence>